<organism evidence="2">
    <name type="scientific">Streptomyces sp. F12</name>
    <dbReference type="NCBI Taxonomy" id="1436084"/>
    <lineage>
        <taxon>Bacteria</taxon>
        <taxon>Bacillati</taxon>
        <taxon>Actinomycetota</taxon>
        <taxon>Actinomycetes</taxon>
        <taxon>Kitasatosporales</taxon>
        <taxon>Streptomycetaceae</taxon>
        <taxon>Streptomyces</taxon>
    </lineage>
</organism>
<dbReference type="AlphaFoldDB" id="V9Z8G9"/>
<proteinExistence type="predicted"/>
<dbReference type="SUPFAM" id="SSF46785">
    <property type="entry name" value="Winged helix' DNA-binding domain"/>
    <property type="match status" value="1"/>
</dbReference>
<gene>
    <name evidence="2" type="ORF">pFRL6_311</name>
</gene>
<protein>
    <recommendedName>
        <fullName evidence="3">4Fe-4S Wbl-type domain-containing protein</fullName>
    </recommendedName>
</protein>
<dbReference type="InterPro" id="IPR036390">
    <property type="entry name" value="WH_DNA-bd_sf"/>
</dbReference>
<evidence type="ECO:0008006" key="3">
    <source>
        <dbReference type="Google" id="ProtNLM"/>
    </source>
</evidence>
<dbReference type="EMBL" id="KF602051">
    <property type="protein sequence ID" value="AHE40398.1"/>
    <property type="molecule type" value="Genomic_DNA"/>
</dbReference>
<feature type="region of interest" description="Disordered" evidence="1">
    <location>
        <begin position="69"/>
        <end position="90"/>
    </location>
</feature>
<sequence>MTSPVCAYPQLQEPPALPAEAGVAACVRERDPFDELYARAGTPASRYVNAAAAVCSRCPLAATCPVRVLPRTSPSQPARRRRSSGTAKDGVLAYLRSNGEATAPQISAETGLTLTSVRSAVFDLAGEGRLIKRPAPRGEGNRVYLSLTDTEKGMTS</sequence>
<evidence type="ECO:0000313" key="2">
    <source>
        <dbReference type="EMBL" id="AHE40398.1"/>
    </source>
</evidence>
<name>V9Z8G9_9ACTN</name>
<dbReference type="RefSeq" id="WP_024127634.1">
    <property type="nucleotide sequence ID" value="NC_023286.1"/>
</dbReference>
<accession>V9Z8G9</accession>
<reference evidence="2" key="1">
    <citation type="submission" date="2013-09" db="EMBL/GenBank/DDBJ databases">
        <title>Complete nucleotide sequence of Streptomyces linear plasmid pFRL6.</title>
        <authorList>
            <person name="Chen Z."/>
            <person name="Fang P."/>
            <person name="Qin Z."/>
        </authorList>
    </citation>
    <scope>NUCLEOTIDE SEQUENCE</scope>
    <source>
        <plasmid evidence="2">pFRL6</plasmid>
    </source>
</reference>
<evidence type="ECO:0000256" key="1">
    <source>
        <dbReference type="SAM" id="MobiDB-lite"/>
    </source>
</evidence>
<keyword evidence="2" id="KW-0614">Plasmid</keyword>
<geneLocation type="plasmid" evidence="2">
    <name>pFRL6</name>
</geneLocation>